<organism evidence="2">
    <name type="scientific">viral metagenome</name>
    <dbReference type="NCBI Taxonomy" id="1070528"/>
    <lineage>
        <taxon>unclassified sequences</taxon>
        <taxon>metagenomes</taxon>
        <taxon>organismal metagenomes</taxon>
    </lineage>
</organism>
<evidence type="ECO:0000256" key="1">
    <source>
        <dbReference type="SAM" id="Phobius"/>
    </source>
</evidence>
<dbReference type="EMBL" id="MN740345">
    <property type="protein sequence ID" value="QHU01525.1"/>
    <property type="molecule type" value="Genomic_DNA"/>
</dbReference>
<keyword evidence="1" id="KW-0472">Membrane</keyword>
<reference evidence="2" key="1">
    <citation type="journal article" date="2020" name="Nature">
        <title>Giant virus diversity and host interactions through global metagenomics.</title>
        <authorList>
            <person name="Schulz F."/>
            <person name="Roux S."/>
            <person name="Paez-Espino D."/>
            <person name="Jungbluth S."/>
            <person name="Walsh D.A."/>
            <person name="Denef V.J."/>
            <person name="McMahon K.D."/>
            <person name="Konstantinidis K.T."/>
            <person name="Eloe-Fadrosh E.A."/>
            <person name="Kyrpides N.C."/>
            <person name="Woyke T."/>
        </authorList>
    </citation>
    <scope>NUCLEOTIDE SEQUENCE</scope>
    <source>
        <strain evidence="2">GVMAG-M-3300025860-25</strain>
    </source>
</reference>
<sequence length="106" mass="12048">MVQPHWLTGETLDENTTPWVLGVNKSYFMLGIKSAGMFLLLFVILTINFLALSVSLQCNKGKPNRLFSAIYAFFFGPIYLFVNYYSVRLMSKGESCEFSTTNPFPL</sequence>
<evidence type="ECO:0000313" key="2">
    <source>
        <dbReference type="EMBL" id="QHU01525.1"/>
    </source>
</evidence>
<proteinExistence type="predicted"/>
<keyword evidence="1" id="KW-1133">Transmembrane helix</keyword>
<protein>
    <submittedName>
        <fullName evidence="2">Uncharacterized protein</fullName>
    </submittedName>
</protein>
<name>A0A6C0J709_9ZZZZ</name>
<accession>A0A6C0J709</accession>
<dbReference type="AlphaFoldDB" id="A0A6C0J709"/>
<feature type="transmembrane region" description="Helical" evidence="1">
    <location>
        <begin position="27"/>
        <end position="54"/>
    </location>
</feature>
<feature type="transmembrane region" description="Helical" evidence="1">
    <location>
        <begin position="66"/>
        <end position="85"/>
    </location>
</feature>
<keyword evidence="1" id="KW-0812">Transmembrane</keyword>